<dbReference type="EMBL" id="NAJN01001601">
    <property type="protein sequence ID" value="TKA62227.1"/>
    <property type="molecule type" value="Genomic_DNA"/>
</dbReference>
<proteinExistence type="predicted"/>
<dbReference type="STRING" id="331657.A0A4U0WHX9"/>
<dbReference type="AlphaFoldDB" id="A0A4U0WHX9"/>
<dbReference type="Proteomes" id="UP000308768">
    <property type="component" value="Unassembled WGS sequence"/>
</dbReference>
<protein>
    <submittedName>
        <fullName evidence="1">Uncharacterized protein</fullName>
    </submittedName>
</protein>
<organism evidence="1 2">
    <name type="scientific">Cryomyces minteri</name>
    <dbReference type="NCBI Taxonomy" id="331657"/>
    <lineage>
        <taxon>Eukaryota</taxon>
        <taxon>Fungi</taxon>
        <taxon>Dikarya</taxon>
        <taxon>Ascomycota</taxon>
        <taxon>Pezizomycotina</taxon>
        <taxon>Dothideomycetes</taxon>
        <taxon>Dothideomycetes incertae sedis</taxon>
        <taxon>Cryomyces</taxon>
    </lineage>
</organism>
<comment type="caution">
    <text evidence="1">The sequence shown here is derived from an EMBL/GenBank/DDBJ whole genome shotgun (WGS) entry which is preliminary data.</text>
</comment>
<accession>A0A4U0WHX9</accession>
<sequence length="249" mass="28349">MSFRMQWMMEQRFPKPGTIAKPPSTLVKLQSLSFDVEFHFARPRFELETAWINQALSLRDKYWYSDKDDKGESKPVEDTIQTPEPLKIAPLPPVIRFHDDKREYLSRILGCHTYEYEAERGSHYRHYDGVHQCIVIPDDAGSRSYLLLIHIEVPSGHNCESTVSPNARIDNISLLEINDNVSIVVKDSVIMQAGALIPHGIKHNIIPHHIFSLRVIFDDKHLQALGPAVRLARSIVGSEDVTTYQGSPA</sequence>
<name>A0A4U0WHX9_9PEZI</name>
<reference evidence="1 2" key="1">
    <citation type="submission" date="2017-03" db="EMBL/GenBank/DDBJ databases">
        <title>Genomes of endolithic fungi from Antarctica.</title>
        <authorList>
            <person name="Coleine C."/>
            <person name="Masonjones S."/>
            <person name="Stajich J.E."/>
        </authorList>
    </citation>
    <scope>NUCLEOTIDE SEQUENCE [LARGE SCALE GENOMIC DNA]</scope>
    <source>
        <strain evidence="1 2">CCFEE 5187</strain>
    </source>
</reference>
<evidence type="ECO:0000313" key="1">
    <source>
        <dbReference type="EMBL" id="TKA62227.1"/>
    </source>
</evidence>
<keyword evidence="2" id="KW-1185">Reference proteome</keyword>
<evidence type="ECO:0000313" key="2">
    <source>
        <dbReference type="Proteomes" id="UP000308768"/>
    </source>
</evidence>
<gene>
    <name evidence="1" type="ORF">B0A49_10092</name>
</gene>